<evidence type="ECO:0000313" key="2">
    <source>
        <dbReference type="Proteomes" id="UP000422648"/>
    </source>
</evidence>
<protein>
    <submittedName>
        <fullName evidence="1">Uncharacterized protein</fullName>
    </submittedName>
</protein>
<dbReference type="EMBL" id="AP019524">
    <property type="protein sequence ID" value="BBI90474.1"/>
    <property type="molecule type" value="Genomic_DNA"/>
</dbReference>
<evidence type="ECO:0000313" key="1">
    <source>
        <dbReference type="EMBL" id="BBI90474.1"/>
    </source>
</evidence>
<dbReference type="GeneID" id="55802887"/>
<sequence length="396" mass="44905">MGLLDHVNEAFGIISDAKKPQEGDSKEYKAFFAKKLKKYGVKSPDELPADKKDDFFDEIDREWKSDAEGSNENLNEGIKMNNLDWGKTTAERNANQDKYNSLKSDAEKEAFLKKLKGMNESLNEAKSPVKVDMKAVEKEAKFYFNALEGDYNIVVSYFPDFKGKNGGYMADFFDPKDKDDNKLGYQKKNNYWNVAIFSKQGKLISKLDSVNESKRNLLSFVSESLDYNARLEAMKKRKSDIQLSEAKDWGTLEISDENDLIKLIKKIAKKSKTFLKKITNVIKDSKANKVVEELSNGYVILNRYGEVYEAVWYNNAVTILKDSVVVESLSEAVFKSNLTNENFIVSDLVNENKNSKFVIGQPLRYGGMETVVCGISESGLTLDIDGEKVNINQKEL</sequence>
<dbReference type="KEGG" id="vg:55802887"/>
<reference evidence="1 2" key="1">
    <citation type="journal article" date="2019" name="Arch. Virol.">
        <title>A novel jumbo Tenacibaculum maritimum lytic phage with head-fiber-like appendages.</title>
        <authorList>
            <person name="Kawato Y."/>
            <person name="Istiqomah I."/>
            <person name="Gaafar A.Y."/>
            <person name="Hanaoka M."/>
            <person name="Ishimaru K."/>
            <person name="Yasuike M."/>
            <person name="Nishiki I."/>
            <person name="Nakamura Y."/>
            <person name="Fujiwara A."/>
            <person name="Nakai T."/>
        </authorList>
    </citation>
    <scope>NUCLEOTIDE SEQUENCE [LARGE SCALE GENOMIC DNA]</scope>
    <source>
        <strain evidence="1 2">PTm1</strain>
    </source>
</reference>
<proteinExistence type="predicted"/>
<organism evidence="1 2">
    <name type="scientific">Tenacibaculum phage PTm1</name>
    <dbReference type="NCBI Taxonomy" id="2547425"/>
    <lineage>
        <taxon>Viruses</taxon>
        <taxon>Duplodnaviria</taxon>
        <taxon>Heunggongvirae</taxon>
        <taxon>Uroviricota</taxon>
        <taxon>Caudoviricetes</taxon>
        <taxon>Shirahamavirus</taxon>
        <taxon>Shirahamavirus PTm1</taxon>
    </lineage>
</organism>
<accession>A0A5S9C110</accession>
<dbReference type="RefSeq" id="YP_009873766.1">
    <property type="nucleotide sequence ID" value="NC_049340.1"/>
</dbReference>
<keyword evidence="2" id="KW-1185">Reference proteome</keyword>
<name>A0A5S9C110_9CAUD</name>
<dbReference type="Proteomes" id="UP000422648">
    <property type="component" value="Segment"/>
</dbReference>